<evidence type="ECO:0000259" key="1">
    <source>
        <dbReference type="Pfam" id="PF14301"/>
    </source>
</evidence>
<organism evidence="2 3">
    <name type="scientific">Kiloniella laminariae</name>
    <dbReference type="NCBI Taxonomy" id="454162"/>
    <lineage>
        <taxon>Bacteria</taxon>
        <taxon>Pseudomonadati</taxon>
        <taxon>Pseudomonadota</taxon>
        <taxon>Alphaproteobacteria</taxon>
        <taxon>Rhodospirillales</taxon>
        <taxon>Kiloniellaceae</taxon>
        <taxon>Kiloniella</taxon>
    </lineage>
</organism>
<feature type="domain" description="DUF4376" evidence="1">
    <location>
        <begin position="99"/>
        <end position="220"/>
    </location>
</feature>
<evidence type="ECO:0000313" key="3">
    <source>
        <dbReference type="Proteomes" id="UP001069802"/>
    </source>
</evidence>
<proteinExistence type="predicted"/>
<dbReference type="InterPro" id="IPR025484">
    <property type="entry name" value="DUF4376"/>
</dbReference>
<keyword evidence="3" id="KW-1185">Reference proteome</keyword>
<dbReference type="EMBL" id="JAPWGY010000004">
    <property type="protein sequence ID" value="MCZ4281697.1"/>
    <property type="molecule type" value="Genomic_DNA"/>
</dbReference>
<sequence length="236" mass="25849">MKTYIKVIDGAQAGDPFILPATLPHPDFPDRSIGVKHLDDDHLFDLFNLVPVIDVPEPDQEWDNVVDSGIELVVENNGSELSDITATQVYNTAPISLAEAQAKVMAKVKSRRDAIADDGDFEWSLEGVTYRLQGTSSSVAQMERSRDLLNEMIARGIAAEEAKQPWRTWDNGWTPPLTPDQINDMAYTKGLQGISCWQRYAALEQEIAAAADLAAVMAIDITTGWPELPANPGAGE</sequence>
<dbReference type="Proteomes" id="UP001069802">
    <property type="component" value="Unassembled WGS sequence"/>
</dbReference>
<gene>
    <name evidence="2" type="ORF">O4H49_12980</name>
</gene>
<protein>
    <submittedName>
        <fullName evidence="2">DUF4376 domain-containing protein</fullName>
    </submittedName>
</protein>
<dbReference type="Pfam" id="PF14301">
    <property type="entry name" value="DUF4376"/>
    <property type="match status" value="1"/>
</dbReference>
<name>A0ABT4LP12_9PROT</name>
<evidence type="ECO:0000313" key="2">
    <source>
        <dbReference type="EMBL" id="MCZ4281697.1"/>
    </source>
</evidence>
<dbReference type="RefSeq" id="WP_269423860.1">
    <property type="nucleotide sequence ID" value="NZ_JAPWGY010000004.1"/>
</dbReference>
<accession>A0ABT4LP12</accession>
<comment type="caution">
    <text evidence="2">The sequence shown here is derived from an EMBL/GenBank/DDBJ whole genome shotgun (WGS) entry which is preliminary data.</text>
</comment>
<reference evidence="2" key="1">
    <citation type="submission" date="2022-12" db="EMBL/GenBank/DDBJ databases">
        <title>Bacterial isolates from different developmental stages of Nematostella vectensis.</title>
        <authorList>
            <person name="Fraune S."/>
        </authorList>
    </citation>
    <scope>NUCLEOTIDE SEQUENCE</scope>
    <source>
        <strain evidence="2">G21630-S1</strain>
    </source>
</reference>